<protein>
    <recommendedName>
        <fullName evidence="4">DUF6779 domain-containing protein</fullName>
    </recommendedName>
</protein>
<dbReference type="Proteomes" id="UP000247892">
    <property type="component" value="Unassembled WGS sequence"/>
</dbReference>
<keyword evidence="3" id="KW-1133">Transmembrane helix</keyword>
<keyword evidence="3" id="KW-0812">Transmembrane</keyword>
<dbReference type="OrthoDB" id="4774085at2"/>
<keyword evidence="3" id="KW-0472">Membrane</keyword>
<feature type="compositionally biased region" description="Basic and acidic residues" evidence="2">
    <location>
        <begin position="272"/>
        <end position="285"/>
    </location>
</feature>
<dbReference type="InterPro" id="IPR046706">
    <property type="entry name" value="DUF6779"/>
</dbReference>
<keyword evidence="6" id="KW-1185">Reference proteome</keyword>
<evidence type="ECO:0000313" key="6">
    <source>
        <dbReference type="Proteomes" id="UP000247892"/>
    </source>
</evidence>
<feature type="domain" description="DUF6779" evidence="4">
    <location>
        <begin position="41"/>
        <end position="149"/>
    </location>
</feature>
<accession>A0A318L9K6</accession>
<gene>
    <name evidence="5" type="ORF">BA062_36670</name>
</gene>
<feature type="compositionally biased region" description="Basic and acidic residues" evidence="2">
    <location>
        <begin position="293"/>
        <end position="310"/>
    </location>
</feature>
<evidence type="ECO:0000313" key="5">
    <source>
        <dbReference type="EMBL" id="PXY17991.1"/>
    </source>
</evidence>
<feature type="compositionally biased region" description="Low complexity" evidence="2">
    <location>
        <begin position="379"/>
        <end position="388"/>
    </location>
</feature>
<dbReference type="Pfam" id="PF20570">
    <property type="entry name" value="DUF6779"/>
    <property type="match status" value="1"/>
</dbReference>
<proteinExistence type="predicted"/>
<evidence type="ECO:0000256" key="1">
    <source>
        <dbReference type="SAM" id="Coils"/>
    </source>
</evidence>
<dbReference type="AlphaFoldDB" id="A0A318L9K6"/>
<dbReference type="EMBL" id="MASU01000023">
    <property type="protein sequence ID" value="PXY17991.1"/>
    <property type="molecule type" value="Genomic_DNA"/>
</dbReference>
<feature type="coiled-coil region" evidence="1">
    <location>
        <begin position="84"/>
        <end position="131"/>
    </location>
</feature>
<dbReference type="RefSeq" id="WP_110343847.1">
    <property type="nucleotide sequence ID" value="NZ_JBHVKT010000063.1"/>
</dbReference>
<evidence type="ECO:0000256" key="3">
    <source>
        <dbReference type="SAM" id="Phobius"/>
    </source>
</evidence>
<feature type="compositionally biased region" description="Basic and acidic residues" evidence="2">
    <location>
        <begin position="182"/>
        <end position="200"/>
    </location>
</feature>
<name>A0A318L9K6_9PSEU</name>
<feature type="transmembrane region" description="Helical" evidence="3">
    <location>
        <begin position="17"/>
        <end position="34"/>
    </location>
</feature>
<feature type="compositionally biased region" description="Polar residues" evidence="2">
    <location>
        <begin position="163"/>
        <end position="177"/>
    </location>
</feature>
<evidence type="ECO:0000256" key="2">
    <source>
        <dbReference type="SAM" id="MobiDB-lite"/>
    </source>
</evidence>
<reference evidence="5 6" key="1">
    <citation type="submission" date="2016-07" db="EMBL/GenBank/DDBJ databases">
        <title>Draft genome sequence of Prauserella sp. YIM 121212, isolated from alkaline soil.</title>
        <authorList>
            <person name="Ruckert C."/>
            <person name="Albersmeier A."/>
            <person name="Jiang C.-L."/>
            <person name="Jiang Y."/>
            <person name="Kalinowski J."/>
            <person name="Schneider O."/>
            <person name="Winkler A."/>
            <person name="Zotchev S.B."/>
        </authorList>
    </citation>
    <scope>NUCLEOTIDE SEQUENCE [LARGE SCALE GENOMIC DNA]</scope>
    <source>
        <strain evidence="5 6">YIM 121212</strain>
    </source>
</reference>
<keyword evidence="1" id="KW-0175">Coiled coil</keyword>
<feature type="compositionally biased region" description="Low complexity" evidence="2">
    <location>
        <begin position="260"/>
        <end position="271"/>
    </location>
</feature>
<organism evidence="5 6">
    <name type="scientific">Prauserella flavalba</name>
    <dbReference type="NCBI Taxonomy" id="1477506"/>
    <lineage>
        <taxon>Bacteria</taxon>
        <taxon>Bacillati</taxon>
        <taxon>Actinomycetota</taxon>
        <taxon>Actinomycetes</taxon>
        <taxon>Pseudonocardiales</taxon>
        <taxon>Pseudonocardiaceae</taxon>
        <taxon>Prauserella</taxon>
    </lineage>
</organism>
<feature type="compositionally biased region" description="Basic and acidic residues" evidence="2">
    <location>
        <begin position="234"/>
        <end position="251"/>
    </location>
</feature>
<evidence type="ECO:0000259" key="4">
    <source>
        <dbReference type="Pfam" id="PF20570"/>
    </source>
</evidence>
<feature type="transmembrane region" description="Helical" evidence="3">
    <location>
        <begin position="40"/>
        <end position="60"/>
    </location>
</feature>
<sequence length="561" mass="61249">MTGVGDDSRGHSSGRPWLAAGFALAIGATLVLVLTEDLRWLRLGLLAALWAALIGAFVAVRYRKQAAATGQAAAQAQEIYELELEREIAARREFELEIEAETRERVEEESREELEALRNEVTALRESLQALFGGEVLWERVALTAQSTRMRSIGEEPRIVTAGESNGNVPAQLTAGKNGTEVAERPTELITRVRDKEPDVVLRPPRRPQQAPPPKPKPQEPKTAFVPRPSLPAEESRPSQKPVERPADLPTRRVRPTDQAGAAAARAAKAAELARAEMARAERSRPQQQPVRKPAERPVEQPGERSRPEQRPAANRPARQPEPAKQPHAPQRPEPLPTRPSMEPLRRGRPASSVEPPQRKAAKPEPPTTYARSVDPDWTPAWEGAEATPEPEPPARPAAPTRQQDTGSHRVPPEPEPEPEPVTLPEPEPAKESEPVEATPNPTLPPEIRDLQGRPGGRRRKADHDEEPASTGRHGGDGDSGGGRRRRAEGEPPWQGFTAAEPAESGRRRAKPETNGSSGGRRRAPEPEPSGSHAEGKSVSELLAAHGSSDSAPRRRRRAED</sequence>
<comment type="caution">
    <text evidence="5">The sequence shown here is derived from an EMBL/GenBank/DDBJ whole genome shotgun (WGS) entry which is preliminary data.</text>
</comment>
<feature type="region of interest" description="Disordered" evidence="2">
    <location>
        <begin position="161"/>
        <end position="561"/>
    </location>
</feature>